<evidence type="ECO:0000259" key="2">
    <source>
        <dbReference type="PROSITE" id="PS51294"/>
    </source>
</evidence>
<dbReference type="SUPFAM" id="SSF46689">
    <property type="entry name" value="Homeodomain-like"/>
    <property type="match status" value="1"/>
</dbReference>
<dbReference type="InterPro" id="IPR001005">
    <property type="entry name" value="SANT/Myb"/>
</dbReference>
<dbReference type="InterPro" id="IPR014243">
    <property type="entry name" value="RsfA-like"/>
</dbReference>
<organism evidence="3 4">
    <name type="scientific">Psychrobacillus insolitus</name>
    <dbReference type="NCBI Taxonomy" id="1461"/>
    <lineage>
        <taxon>Bacteria</taxon>
        <taxon>Bacillati</taxon>
        <taxon>Bacillota</taxon>
        <taxon>Bacilli</taxon>
        <taxon>Bacillales</taxon>
        <taxon>Bacillaceae</taxon>
        <taxon>Psychrobacillus</taxon>
    </lineage>
</organism>
<sequence length="126" mass="14802">MKIRKDSWSSEEDNLLKELVLKKIEQGHTQLSAFQEASVLLGRSKQACAFRWNKNLRPTLVPKEVYPREVPDSTSLQNHLQLAMNSYDEMKQSYEEILKAHMSLKKEYELLENWLKQGMTYIGKRS</sequence>
<dbReference type="Proteomes" id="UP000248646">
    <property type="component" value="Unassembled WGS sequence"/>
</dbReference>
<evidence type="ECO:0000259" key="1">
    <source>
        <dbReference type="PROSITE" id="PS50090"/>
    </source>
</evidence>
<dbReference type="EMBL" id="QKZI01000001">
    <property type="protein sequence ID" value="PZX08060.1"/>
    <property type="molecule type" value="Genomic_DNA"/>
</dbReference>
<dbReference type="PANTHER" id="PTHR41302">
    <property type="entry name" value="PRESPORE-SPECIFIC TRANSCRIPTIONAL REGULATOR RSFA-RELATED"/>
    <property type="match status" value="1"/>
</dbReference>
<name>A0A2W7MMW8_9BACI</name>
<evidence type="ECO:0000313" key="3">
    <source>
        <dbReference type="EMBL" id="PZX08060.1"/>
    </source>
</evidence>
<dbReference type="RefSeq" id="WP_170122324.1">
    <property type="nucleotide sequence ID" value="NZ_QKZI01000001.1"/>
</dbReference>
<dbReference type="PROSITE" id="PS51294">
    <property type="entry name" value="HTH_MYB"/>
    <property type="match status" value="1"/>
</dbReference>
<dbReference type="PANTHER" id="PTHR41302:SF2">
    <property type="entry name" value="PRESPORE SPECIFIC TRANSCRIPTIONAL ACTIVATOR RSFA"/>
    <property type="match status" value="1"/>
</dbReference>
<proteinExistence type="predicted"/>
<dbReference type="InterPro" id="IPR009057">
    <property type="entry name" value="Homeodomain-like_sf"/>
</dbReference>
<dbReference type="Gene3D" id="1.10.10.60">
    <property type="entry name" value="Homeodomain-like"/>
    <property type="match status" value="1"/>
</dbReference>
<dbReference type="Pfam" id="PF13921">
    <property type="entry name" value="Myb_DNA-bind_6"/>
    <property type="match status" value="1"/>
</dbReference>
<comment type="caution">
    <text evidence="3">The sequence shown here is derived from an EMBL/GenBank/DDBJ whole genome shotgun (WGS) entry which is preliminary data.</text>
</comment>
<protein>
    <submittedName>
        <fullName evidence="3">RsfA family transcription factor</fullName>
    </submittedName>
</protein>
<feature type="domain" description="HTH myb-type" evidence="2">
    <location>
        <begin position="1"/>
        <end position="60"/>
    </location>
</feature>
<evidence type="ECO:0000313" key="4">
    <source>
        <dbReference type="Proteomes" id="UP000248646"/>
    </source>
</evidence>
<dbReference type="AlphaFoldDB" id="A0A2W7MMW8"/>
<dbReference type="PROSITE" id="PS50090">
    <property type="entry name" value="MYB_LIKE"/>
    <property type="match status" value="1"/>
</dbReference>
<keyword evidence="4" id="KW-1185">Reference proteome</keyword>
<accession>A0A2W7MMW8</accession>
<feature type="domain" description="Myb-like" evidence="1">
    <location>
        <begin position="1"/>
        <end position="56"/>
    </location>
</feature>
<gene>
    <name evidence="3" type="ORF">C7437_1011183</name>
</gene>
<dbReference type="InterPro" id="IPR017930">
    <property type="entry name" value="Myb_dom"/>
</dbReference>
<reference evidence="3 4" key="1">
    <citation type="submission" date="2018-06" db="EMBL/GenBank/DDBJ databases">
        <title>Genomic Encyclopedia of Type Strains, Phase IV (KMG-IV): sequencing the most valuable type-strain genomes for metagenomic binning, comparative biology and taxonomic classification.</title>
        <authorList>
            <person name="Goeker M."/>
        </authorList>
    </citation>
    <scope>NUCLEOTIDE SEQUENCE [LARGE SCALE GENOMIC DNA]</scope>
    <source>
        <strain evidence="3 4">DSM 5</strain>
    </source>
</reference>